<dbReference type="Proteomes" id="UP000533429">
    <property type="component" value="Unassembled WGS sequence"/>
</dbReference>
<dbReference type="AlphaFoldDB" id="A0A850QWU5"/>
<dbReference type="GO" id="GO:0006310">
    <property type="term" value="P:DNA recombination"/>
    <property type="evidence" value="ECO:0007669"/>
    <property type="project" value="UniProtKB-KW"/>
</dbReference>
<sequence length="503" mass="58368">MKLKYVSYKTEKLVTTINDKIVETTTHKLFRISNNEEIIEFTAFASHLQQDTSGRGRTLSANTINSYREAVIKFIDYLHAAGIMGATDQVDLSYCRKCVMGYVDYIHREERLSISHHVAVIRELMKDYRPRLTGNSINLHINAVEKYITLSERYASALHTKMCREIGISPVENSYQPIFEQVWQSNEISLSQKKFWQQNTMIGGVLGIKNIHAKQHRIFDRVTVEDSKVRNKVEISQQQIEELLNLDSLSLRDRVLYALMFASGLRISEAILLQLCHINFTEHRIFMPQDSINKRGLSDEECRICTAWKGRHTLNDEVLLFGVAEDIFWRELNQYIKNQITDYSHDFLFTFTKGPRVGRPLLLTLRADEKRSHSNLVKHFKSKLLEIGIPEKSVSGPHFCRHAQVHYLHNEAPRRITAPDGNERLVFGYPLEVVKSLIGHVNLTSTMNYERDNTEKAKIEHRNAREMLAMNLNDEQLKMQRIKNYHLAEAKKIEDALAKLENK</sequence>
<dbReference type="EMBL" id="JABXOR010001487">
    <property type="protein sequence ID" value="NVP03102.1"/>
    <property type="molecule type" value="Genomic_DNA"/>
</dbReference>
<accession>A0A850QWU5</accession>
<evidence type="ECO:0000256" key="1">
    <source>
        <dbReference type="ARBA" id="ARBA00008857"/>
    </source>
</evidence>
<name>A0A850QWU5_PHODD</name>
<gene>
    <name evidence="6" type="ORF">HWA77_23110</name>
</gene>
<evidence type="ECO:0000313" key="6">
    <source>
        <dbReference type="EMBL" id="NVP03102.1"/>
    </source>
</evidence>
<evidence type="ECO:0000256" key="2">
    <source>
        <dbReference type="ARBA" id="ARBA00022908"/>
    </source>
</evidence>
<evidence type="ECO:0000259" key="5">
    <source>
        <dbReference type="PROSITE" id="PS51898"/>
    </source>
</evidence>
<dbReference type="InterPro" id="IPR002104">
    <property type="entry name" value="Integrase_catalytic"/>
</dbReference>
<feature type="domain" description="Tyr recombinase" evidence="5">
    <location>
        <begin position="230"/>
        <end position="462"/>
    </location>
</feature>
<comment type="similarity">
    <text evidence="1">Belongs to the 'phage' integrase family.</text>
</comment>
<dbReference type="PANTHER" id="PTHR30349">
    <property type="entry name" value="PHAGE INTEGRASE-RELATED"/>
    <property type="match status" value="1"/>
</dbReference>
<reference evidence="6 7" key="1">
    <citation type="submission" date="2020-06" db="EMBL/GenBank/DDBJ databases">
        <title>Photobacterium damselae subsp. damselae comparative genomics.</title>
        <authorList>
            <person name="Osorio C.R."/>
        </authorList>
    </citation>
    <scope>NUCLEOTIDE SEQUENCE [LARGE SCALE GENOMIC DNA]</scope>
    <source>
        <strain evidence="6 7">TW250/03</strain>
    </source>
</reference>
<dbReference type="InterPro" id="IPR050090">
    <property type="entry name" value="Tyrosine_recombinase_XerCD"/>
</dbReference>
<dbReference type="GO" id="GO:0015074">
    <property type="term" value="P:DNA integration"/>
    <property type="evidence" value="ECO:0007669"/>
    <property type="project" value="UniProtKB-KW"/>
</dbReference>
<keyword evidence="4" id="KW-0233">DNA recombination</keyword>
<keyword evidence="2" id="KW-0229">DNA integration</keyword>
<comment type="caution">
    <text evidence="6">The sequence shown here is derived from an EMBL/GenBank/DDBJ whole genome shotgun (WGS) entry which is preliminary data.</text>
</comment>
<evidence type="ECO:0000313" key="7">
    <source>
        <dbReference type="Proteomes" id="UP000533429"/>
    </source>
</evidence>
<dbReference type="GO" id="GO:0003677">
    <property type="term" value="F:DNA binding"/>
    <property type="evidence" value="ECO:0007669"/>
    <property type="project" value="UniProtKB-KW"/>
</dbReference>
<evidence type="ECO:0000256" key="4">
    <source>
        <dbReference type="ARBA" id="ARBA00023172"/>
    </source>
</evidence>
<dbReference type="Pfam" id="PF00589">
    <property type="entry name" value="Phage_integrase"/>
    <property type="match status" value="1"/>
</dbReference>
<dbReference type="PROSITE" id="PS51898">
    <property type="entry name" value="TYR_RECOMBINASE"/>
    <property type="match status" value="1"/>
</dbReference>
<dbReference type="InterPro" id="IPR013762">
    <property type="entry name" value="Integrase-like_cat_sf"/>
</dbReference>
<dbReference type="InterPro" id="IPR011010">
    <property type="entry name" value="DNA_brk_join_enz"/>
</dbReference>
<dbReference type="Gene3D" id="1.10.443.10">
    <property type="entry name" value="Intergrase catalytic core"/>
    <property type="match status" value="1"/>
</dbReference>
<proteinExistence type="inferred from homology"/>
<dbReference type="CDD" id="cd00397">
    <property type="entry name" value="DNA_BRE_C"/>
    <property type="match status" value="1"/>
</dbReference>
<evidence type="ECO:0000256" key="3">
    <source>
        <dbReference type="ARBA" id="ARBA00023125"/>
    </source>
</evidence>
<protein>
    <submittedName>
        <fullName evidence="6">Tyrosine-type recombinase/integrase</fullName>
    </submittedName>
</protein>
<keyword evidence="3" id="KW-0238">DNA-binding</keyword>
<dbReference type="SUPFAM" id="SSF56349">
    <property type="entry name" value="DNA breaking-rejoining enzymes"/>
    <property type="match status" value="1"/>
</dbReference>
<dbReference type="PANTHER" id="PTHR30349:SF41">
    <property type="entry name" value="INTEGRASE_RECOMBINASE PROTEIN MJ0367-RELATED"/>
    <property type="match status" value="1"/>
</dbReference>
<organism evidence="6 7">
    <name type="scientific">Photobacterium damselae subsp. damselae</name>
    <name type="common">Listonella damsela</name>
    <dbReference type="NCBI Taxonomy" id="85581"/>
    <lineage>
        <taxon>Bacteria</taxon>
        <taxon>Pseudomonadati</taxon>
        <taxon>Pseudomonadota</taxon>
        <taxon>Gammaproteobacteria</taxon>
        <taxon>Vibrionales</taxon>
        <taxon>Vibrionaceae</taxon>
        <taxon>Photobacterium</taxon>
    </lineage>
</organism>